<dbReference type="KEGG" id="pbh:AAW51_4791"/>
<feature type="transmembrane region" description="Helical" evidence="2">
    <location>
        <begin position="25"/>
        <end position="43"/>
    </location>
</feature>
<reference evidence="3 4" key="1">
    <citation type="submission" date="2015-05" db="EMBL/GenBank/DDBJ databases">
        <authorList>
            <person name="Tang B."/>
            <person name="Yu Y."/>
        </authorList>
    </citation>
    <scope>NUCLEOTIDE SEQUENCE [LARGE SCALE GENOMIC DNA]</scope>
    <source>
        <strain evidence="3 4">DSM 7029</strain>
    </source>
</reference>
<evidence type="ECO:0000256" key="1">
    <source>
        <dbReference type="SAM" id="MobiDB-lite"/>
    </source>
</evidence>
<accession>A0A0G3BPY9</accession>
<feature type="compositionally biased region" description="Low complexity" evidence="1">
    <location>
        <begin position="152"/>
        <end position="164"/>
    </location>
</feature>
<protein>
    <submittedName>
        <fullName evidence="3">General secretion pathway protein GspM</fullName>
    </submittedName>
</protein>
<dbReference type="Proteomes" id="UP000035352">
    <property type="component" value="Chromosome"/>
</dbReference>
<dbReference type="OrthoDB" id="8687363at2"/>
<dbReference type="EMBL" id="CP011371">
    <property type="protein sequence ID" value="AKJ31482.1"/>
    <property type="molecule type" value="Genomic_DNA"/>
</dbReference>
<dbReference type="Pfam" id="PF04612">
    <property type="entry name" value="T2SSM"/>
    <property type="match status" value="1"/>
</dbReference>
<evidence type="ECO:0000313" key="4">
    <source>
        <dbReference type="Proteomes" id="UP000035352"/>
    </source>
</evidence>
<dbReference type="GO" id="GO:0015627">
    <property type="term" value="C:type II protein secretion system complex"/>
    <property type="evidence" value="ECO:0007669"/>
    <property type="project" value="InterPro"/>
</dbReference>
<gene>
    <name evidence="3" type="primary">gspM</name>
    <name evidence="3" type="ORF">AAW51_4791</name>
</gene>
<dbReference type="AlphaFoldDB" id="A0A0G3BPY9"/>
<keyword evidence="2" id="KW-0812">Transmembrane</keyword>
<dbReference type="GO" id="GO:0015628">
    <property type="term" value="P:protein secretion by the type II secretion system"/>
    <property type="evidence" value="ECO:0007669"/>
    <property type="project" value="InterPro"/>
</dbReference>
<dbReference type="STRING" id="413882.AAW51_4791"/>
<name>A0A0G3BPY9_9BURK</name>
<keyword evidence="2" id="KW-1133">Transmembrane helix</keyword>
<evidence type="ECO:0000313" key="3">
    <source>
        <dbReference type="EMBL" id="AKJ31482.1"/>
    </source>
</evidence>
<evidence type="ECO:0000256" key="2">
    <source>
        <dbReference type="SAM" id="Phobius"/>
    </source>
</evidence>
<keyword evidence="4" id="KW-1185">Reference proteome</keyword>
<dbReference type="RefSeq" id="WP_047196618.1">
    <property type="nucleotide sequence ID" value="NZ_CP011371.1"/>
</dbReference>
<proteinExistence type="predicted"/>
<organism evidence="3 4">
    <name type="scientific">Caldimonas brevitalea</name>
    <dbReference type="NCBI Taxonomy" id="413882"/>
    <lineage>
        <taxon>Bacteria</taxon>
        <taxon>Pseudomonadati</taxon>
        <taxon>Pseudomonadota</taxon>
        <taxon>Betaproteobacteria</taxon>
        <taxon>Burkholderiales</taxon>
        <taxon>Sphaerotilaceae</taxon>
        <taxon>Caldimonas</taxon>
    </lineage>
</organism>
<keyword evidence="2" id="KW-0472">Membrane</keyword>
<feature type="region of interest" description="Disordered" evidence="1">
    <location>
        <begin position="143"/>
        <end position="164"/>
    </location>
</feature>
<dbReference type="InterPro" id="IPR007690">
    <property type="entry name" value="T2SS_GspM"/>
</dbReference>
<sequence length="164" mass="17798">MKDIKELRKQLRARWAGLEMRERRLVLAAASIIGVALLWWVFLQPALRTLREAPARLAALDEQLRVMRALGSEAKTLKDTPRVQPGVANKALQAATDRLEGKGKLSLQGDRATLTLQGLPGEALWAWLGEARNTARARPVEAQLTQGPEGYSGSVVVSLPGGGS</sequence>